<dbReference type="OrthoDB" id="6509975at2759"/>
<gene>
    <name evidence="16" type="ORF">CTOB1V02_LOCUS6065</name>
</gene>
<protein>
    <recommendedName>
        <fullName evidence="5">Multiple inositol polyphosphate phosphatase 1</fullName>
        <ecNumber evidence="4">3.1.3.62</ecNumber>
        <ecNumber evidence="3">3.1.3.80</ecNumber>
    </recommendedName>
    <alternativeName>
        <fullName evidence="11">2,3-bisphosphoglycerate 3-phosphatase</fullName>
    </alternativeName>
</protein>
<dbReference type="InterPro" id="IPR000560">
    <property type="entry name" value="His_Pase_clade-2"/>
</dbReference>
<dbReference type="EC" id="3.1.3.80" evidence="3"/>
<dbReference type="GO" id="GO:0005886">
    <property type="term" value="C:plasma membrane"/>
    <property type="evidence" value="ECO:0007669"/>
    <property type="project" value="UniProtKB-SubCell"/>
</dbReference>
<name>A0A7R8WG65_9CRUS</name>
<evidence type="ECO:0000256" key="7">
    <source>
        <dbReference type="ARBA" id="ARBA00022729"/>
    </source>
</evidence>
<dbReference type="Gene3D" id="3.40.50.1240">
    <property type="entry name" value="Phosphoglycerate mutase-like"/>
    <property type="match status" value="1"/>
</dbReference>
<evidence type="ECO:0000256" key="5">
    <source>
        <dbReference type="ARBA" id="ARBA00018097"/>
    </source>
</evidence>
<dbReference type="GO" id="GO:0003993">
    <property type="term" value="F:acid phosphatase activity"/>
    <property type="evidence" value="ECO:0007669"/>
    <property type="project" value="TreeGrafter"/>
</dbReference>
<evidence type="ECO:0000256" key="10">
    <source>
        <dbReference type="ARBA" id="ARBA00023180"/>
    </source>
</evidence>
<sequence length="488" mass="56042">MYSVVILLLLGFVRGIEEGSLPLDTFGQLTRYSLVADLKESNWEKDCPVISVWGFMRHASRFPGPRKAEYMLQNLPPLRDQIVQAASEGRGSISQADIEQLKNWSFAYNPKEHFPHMLTMSGEVETAQLGSMSQADIEQLKNWSFAYNPKEHFPHMLTMSGEVETAQLGKRMLKHLPKFLQNHENLDLATYHTPAQRTAASAETFINSLYGPEIAKNFPIHVTDNGDPVTRPYKNCTLWNSRVKNNRATFFEYNSFLHSEPEVAAAHERIRSTLGLNPEQFPEGHSLMLYELCGFELAWEPERISPWCAAFHEEDIRVFDYLQDLDFYYKDGPGQHLNYLITCESIVAILQQFHHAGLMGKLLARLGLFRQTKDLYLAKNYDRLGHDRTWRTSHLVPFSANLVFALHDCGQEKEPQVSLHLNEQLVLPPFCPSEPRGMCPLSAYYNYLHPGQCLFQQICSQAEFQWWSGTQIFAVVALLLASKYFQIW</sequence>
<reference evidence="16" key="1">
    <citation type="submission" date="2020-11" db="EMBL/GenBank/DDBJ databases">
        <authorList>
            <person name="Tran Van P."/>
        </authorList>
    </citation>
    <scope>NUCLEOTIDE SEQUENCE</scope>
</reference>
<comment type="catalytic activity">
    <reaction evidence="15">
        <text>(2R)-2,3-bisphosphoglycerate + H2O = (2R)-2-phosphoglycerate + phosphate</text>
        <dbReference type="Rhea" id="RHEA:27381"/>
        <dbReference type="ChEBI" id="CHEBI:15377"/>
        <dbReference type="ChEBI" id="CHEBI:43474"/>
        <dbReference type="ChEBI" id="CHEBI:58248"/>
        <dbReference type="ChEBI" id="CHEBI:58289"/>
        <dbReference type="EC" id="3.1.3.80"/>
    </reaction>
    <physiologicalReaction direction="left-to-right" evidence="15">
        <dbReference type="Rhea" id="RHEA:27382"/>
    </physiologicalReaction>
</comment>
<comment type="catalytic activity">
    <reaction evidence="12">
        <text>1D-myo-inositol 1,2,5,6-tetrakisphosphate + H2O = 1D-myo-inositol 1,2,6-trisphosphate + phosphate</text>
        <dbReference type="Rhea" id="RHEA:77119"/>
        <dbReference type="ChEBI" id="CHEBI:15377"/>
        <dbReference type="ChEBI" id="CHEBI:43474"/>
        <dbReference type="ChEBI" id="CHEBI:195535"/>
        <dbReference type="ChEBI" id="CHEBI:195537"/>
        <dbReference type="EC" id="3.1.3.62"/>
    </reaction>
    <physiologicalReaction direction="left-to-right" evidence="12">
        <dbReference type="Rhea" id="RHEA:77120"/>
    </physiologicalReaction>
</comment>
<evidence type="ECO:0000256" key="1">
    <source>
        <dbReference type="ARBA" id="ARBA00004236"/>
    </source>
</evidence>
<dbReference type="CDD" id="cd07061">
    <property type="entry name" value="HP_HAP_like"/>
    <property type="match status" value="1"/>
</dbReference>
<dbReference type="SUPFAM" id="SSF53254">
    <property type="entry name" value="Phosphoglycerate mutase-like"/>
    <property type="match status" value="1"/>
</dbReference>
<dbReference type="PANTHER" id="PTHR20963">
    <property type="entry name" value="MULTIPLE INOSITOL POLYPHOSPHATE PHOSPHATASE-RELATED"/>
    <property type="match status" value="1"/>
</dbReference>
<evidence type="ECO:0000256" key="11">
    <source>
        <dbReference type="ARBA" id="ARBA00031642"/>
    </source>
</evidence>
<evidence type="ECO:0000256" key="6">
    <source>
        <dbReference type="ARBA" id="ARBA00022475"/>
    </source>
</evidence>
<comment type="subcellular location">
    <subcellularLocation>
        <location evidence="1">Cell membrane</location>
    </subcellularLocation>
</comment>
<keyword evidence="9" id="KW-0472">Membrane</keyword>
<evidence type="ECO:0000256" key="15">
    <source>
        <dbReference type="ARBA" id="ARBA00043832"/>
    </source>
</evidence>
<evidence type="ECO:0000256" key="4">
    <source>
        <dbReference type="ARBA" id="ARBA00013040"/>
    </source>
</evidence>
<dbReference type="PANTHER" id="PTHR20963:SF8">
    <property type="entry name" value="MULTIPLE INOSITOL POLYPHOSPHATE PHOSPHATASE 1"/>
    <property type="match status" value="1"/>
</dbReference>
<dbReference type="GO" id="GO:0052745">
    <property type="term" value="F:inositol phosphate phosphatase activity"/>
    <property type="evidence" value="ECO:0007669"/>
    <property type="project" value="TreeGrafter"/>
</dbReference>
<keyword evidence="6" id="KW-1003">Cell membrane</keyword>
<evidence type="ECO:0000256" key="8">
    <source>
        <dbReference type="ARBA" id="ARBA00022801"/>
    </source>
</evidence>
<dbReference type="InterPro" id="IPR029033">
    <property type="entry name" value="His_PPase_superfam"/>
</dbReference>
<dbReference type="GO" id="GO:0034417">
    <property type="term" value="F:bisphosphoglycerate 3-phosphatase activity"/>
    <property type="evidence" value="ECO:0007669"/>
    <property type="project" value="UniProtKB-EC"/>
</dbReference>
<dbReference type="PIRSF" id="PIRSF000894">
    <property type="entry name" value="Acid_phosphatase"/>
    <property type="match status" value="1"/>
</dbReference>
<dbReference type="EC" id="3.1.3.62" evidence="4"/>
<keyword evidence="10" id="KW-0325">Glycoprotein</keyword>
<proteinExistence type="inferred from homology"/>
<evidence type="ECO:0000256" key="13">
    <source>
        <dbReference type="ARBA" id="ARBA00043671"/>
    </source>
</evidence>
<keyword evidence="7" id="KW-0732">Signal</keyword>
<evidence type="ECO:0000313" key="16">
    <source>
        <dbReference type="EMBL" id="CAD7228176.1"/>
    </source>
</evidence>
<dbReference type="Pfam" id="PF00328">
    <property type="entry name" value="His_Phos_2"/>
    <property type="match status" value="1"/>
</dbReference>
<dbReference type="EMBL" id="OB661416">
    <property type="protein sequence ID" value="CAD7228176.1"/>
    <property type="molecule type" value="Genomic_DNA"/>
</dbReference>
<dbReference type="AlphaFoldDB" id="A0A7R8WG65"/>
<accession>A0A7R8WG65</accession>
<comment type="similarity">
    <text evidence="2">Belongs to the histidine acid phosphatase family. MINPP1 subfamily.</text>
</comment>
<evidence type="ECO:0000256" key="9">
    <source>
        <dbReference type="ARBA" id="ARBA00023136"/>
    </source>
</evidence>
<evidence type="ECO:0000256" key="3">
    <source>
        <dbReference type="ARBA" id="ARBA00012976"/>
    </source>
</evidence>
<comment type="catalytic activity">
    <reaction evidence="13">
        <text>1D-myo-inositol 1,2,4,5,6-pentakisphosphate + H2O = 1D-myo-inositol 1,2,5,6-tetrakisphosphate + phosphate</text>
        <dbReference type="Rhea" id="RHEA:77115"/>
        <dbReference type="ChEBI" id="CHEBI:15377"/>
        <dbReference type="ChEBI" id="CHEBI:43474"/>
        <dbReference type="ChEBI" id="CHEBI:57798"/>
        <dbReference type="ChEBI" id="CHEBI:195535"/>
        <dbReference type="EC" id="3.1.3.62"/>
    </reaction>
    <physiologicalReaction direction="left-to-right" evidence="13">
        <dbReference type="Rhea" id="RHEA:77116"/>
    </physiologicalReaction>
</comment>
<evidence type="ECO:0000256" key="2">
    <source>
        <dbReference type="ARBA" id="ARBA00008422"/>
    </source>
</evidence>
<evidence type="ECO:0000256" key="12">
    <source>
        <dbReference type="ARBA" id="ARBA00043668"/>
    </source>
</evidence>
<comment type="catalytic activity">
    <reaction evidence="14">
        <text>1D-myo-inositol hexakisphosphate + H2O = 1D-myo-inositol 1,2,4,5,6-pentakisphosphate + phosphate</text>
        <dbReference type="Rhea" id="RHEA:16989"/>
        <dbReference type="ChEBI" id="CHEBI:15377"/>
        <dbReference type="ChEBI" id="CHEBI:43474"/>
        <dbReference type="ChEBI" id="CHEBI:57798"/>
        <dbReference type="ChEBI" id="CHEBI:58130"/>
        <dbReference type="EC" id="3.1.3.62"/>
    </reaction>
    <physiologicalReaction direction="left-to-right" evidence="14">
        <dbReference type="Rhea" id="RHEA:16990"/>
    </physiologicalReaction>
</comment>
<evidence type="ECO:0000256" key="14">
    <source>
        <dbReference type="ARBA" id="ARBA00043691"/>
    </source>
</evidence>
<keyword evidence="8" id="KW-0378">Hydrolase</keyword>
<dbReference type="InterPro" id="IPR016274">
    <property type="entry name" value="Histidine_acid_Pase_euk"/>
</dbReference>
<organism evidence="16">
    <name type="scientific">Cyprideis torosa</name>
    <dbReference type="NCBI Taxonomy" id="163714"/>
    <lineage>
        <taxon>Eukaryota</taxon>
        <taxon>Metazoa</taxon>
        <taxon>Ecdysozoa</taxon>
        <taxon>Arthropoda</taxon>
        <taxon>Crustacea</taxon>
        <taxon>Oligostraca</taxon>
        <taxon>Ostracoda</taxon>
        <taxon>Podocopa</taxon>
        <taxon>Podocopida</taxon>
        <taxon>Cytherocopina</taxon>
        <taxon>Cytheroidea</taxon>
        <taxon>Cytherideidae</taxon>
        <taxon>Cyprideis</taxon>
    </lineage>
</organism>